<evidence type="ECO:0000256" key="2">
    <source>
        <dbReference type="ARBA" id="ARBA00022679"/>
    </source>
</evidence>
<dbReference type="Gene3D" id="3.90.470.20">
    <property type="entry name" value="4'-phosphopantetheinyl transferase domain"/>
    <property type="match status" value="2"/>
</dbReference>
<protein>
    <submittedName>
        <fullName evidence="5">4'-phosphopantetheinyl transferase superfamily protein</fullName>
    </submittedName>
</protein>
<reference evidence="5" key="1">
    <citation type="submission" date="2022-05" db="EMBL/GenBank/DDBJ databases">
        <title>Comparative genomics of Staphylococcus equorum isolates.</title>
        <authorList>
            <person name="Luelf R.H."/>
        </authorList>
    </citation>
    <scope>NUCLEOTIDE SEQUENCE</scope>
    <source>
        <strain evidence="5">TMW 2.2343</strain>
    </source>
</reference>
<comment type="caution">
    <text evidence="5">The sequence shown here is derived from an EMBL/GenBank/DDBJ whole genome shotgun (WGS) entry which is preliminary data.</text>
</comment>
<keyword evidence="2 5" id="KW-0808">Transferase</keyword>
<accession>A0A9X4LBY6</accession>
<evidence type="ECO:0000256" key="1">
    <source>
        <dbReference type="ARBA" id="ARBA00010990"/>
    </source>
</evidence>
<gene>
    <name evidence="5" type="ORF">M4L21_00470</name>
</gene>
<dbReference type="Pfam" id="PF01648">
    <property type="entry name" value="ACPS"/>
    <property type="match status" value="1"/>
</dbReference>
<proteinExistence type="inferred from homology"/>
<dbReference type="SUPFAM" id="SSF56214">
    <property type="entry name" value="4'-phosphopantetheinyl transferase"/>
    <property type="match status" value="2"/>
</dbReference>
<dbReference type="GO" id="GO:0000287">
    <property type="term" value="F:magnesium ion binding"/>
    <property type="evidence" value="ECO:0007669"/>
    <property type="project" value="InterPro"/>
</dbReference>
<evidence type="ECO:0000259" key="3">
    <source>
        <dbReference type="Pfam" id="PF01648"/>
    </source>
</evidence>
<evidence type="ECO:0000313" key="5">
    <source>
        <dbReference type="EMBL" id="MDG0857785.1"/>
    </source>
</evidence>
<dbReference type="InterPro" id="IPR050559">
    <property type="entry name" value="P-Pant_transferase_sf"/>
</dbReference>
<dbReference type="Proteomes" id="UP001152302">
    <property type="component" value="Unassembled WGS sequence"/>
</dbReference>
<dbReference type="GO" id="GO:0019878">
    <property type="term" value="P:lysine biosynthetic process via aminoadipic acid"/>
    <property type="evidence" value="ECO:0007669"/>
    <property type="project" value="TreeGrafter"/>
</dbReference>
<dbReference type="EMBL" id="JAMBPX010000001">
    <property type="protein sequence ID" value="MDG0857785.1"/>
    <property type="molecule type" value="Genomic_DNA"/>
</dbReference>
<feature type="domain" description="4'-phosphopantetheinyl transferase N-terminal" evidence="4">
    <location>
        <begin position="12"/>
        <end position="76"/>
    </location>
</feature>
<dbReference type="GO" id="GO:0005829">
    <property type="term" value="C:cytosol"/>
    <property type="evidence" value="ECO:0007669"/>
    <property type="project" value="TreeGrafter"/>
</dbReference>
<dbReference type="PANTHER" id="PTHR12215">
    <property type="entry name" value="PHOSPHOPANTETHEINE TRANSFERASE"/>
    <property type="match status" value="1"/>
</dbReference>
<sequence length="210" mass="24609">MKITVYVLDTCSFIYQNDKRNTRYSELFKYYCIREHTGHHFDDIQFSKEEYGKPVLHMPSGIHLNVSHTDGFSVCVVSDKNVGIDIEKIEAIDLDIAKKYFALTESQYIMNAQNSDVQFNRFFEVWTMKECYLKLLGIGMYKELDSFSITPGRESYNIVETEKDMSQSFSFFHNLVFEKYALSVILEATNQNLVVELLDITKRFNTEFIL</sequence>
<dbReference type="InterPro" id="IPR037143">
    <property type="entry name" value="4-PPantetheinyl_Trfase_dom_sf"/>
</dbReference>
<name>A0A9X4LBY6_9STAP</name>
<evidence type="ECO:0000313" key="6">
    <source>
        <dbReference type="Proteomes" id="UP001152302"/>
    </source>
</evidence>
<comment type="similarity">
    <text evidence="1">Belongs to the P-Pant transferase superfamily. Gsp/Sfp/HetI/AcpT family.</text>
</comment>
<evidence type="ECO:0000259" key="4">
    <source>
        <dbReference type="Pfam" id="PF22624"/>
    </source>
</evidence>
<dbReference type="InterPro" id="IPR055066">
    <property type="entry name" value="AASDHPPT_N"/>
</dbReference>
<organism evidence="5 6">
    <name type="scientific">Staphylococcus equorum</name>
    <dbReference type="NCBI Taxonomy" id="246432"/>
    <lineage>
        <taxon>Bacteria</taxon>
        <taxon>Bacillati</taxon>
        <taxon>Bacillota</taxon>
        <taxon>Bacilli</taxon>
        <taxon>Bacillales</taxon>
        <taxon>Staphylococcaceae</taxon>
        <taxon>Staphylococcus</taxon>
    </lineage>
</organism>
<feature type="domain" description="4'-phosphopantetheinyl transferase" evidence="3">
    <location>
        <begin position="82"/>
        <end position="184"/>
    </location>
</feature>
<dbReference type="Pfam" id="PF22624">
    <property type="entry name" value="AASDHPPT_N"/>
    <property type="match status" value="1"/>
</dbReference>
<dbReference type="PANTHER" id="PTHR12215:SF10">
    <property type="entry name" value="L-AMINOADIPATE-SEMIALDEHYDE DEHYDROGENASE-PHOSPHOPANTETHEINYL TRANSFERASE"/>
    <property type="match status" value="1"/>
</dbReference>
<dbReference type="GO" id="GO:0008897">
    <property type="term" value="F:holo-[acyl-carrier-protein] synthase activity"/>
    <property type="evidence" value="ECO:0007669"/>
    <property type="project" value="InterPro"/>
</dbReference>
<dbReference type="InterPro" id="IPR008278">
    <property type="entry name" value="4-PPantetheinyl_Trfase_dom"/>
</dbReference>
<dbReference type="RefSeq" id="WP_277580466.1">
    <property type="nucleotide sequence ID" value="NZ_JAMBPV010000001.1"/>
</dbReference>
<dbReference type="AlphaFoldDB" id="A0A9X4LBY6"/>